<evidence type="ECO:0000313" key="1">
    <source>
        <dbReference type="EMBL" id="SVA20514.1"/>
    </source>
</evidence>
<accession>A0A381TXI8</accession>
<dbReference type="InterPro" id="IPR019533">
    <property type="entry name" value="Peptidase_S26"/>
</dbReference>
<proteinExistence type="predicted"/>
<gene>
    <name evidence="1" type="ORF">METZ01_LOCUS73368</name>
</gene>
<sequence length="118" mass="12510">MAPGFSWTREAMLAGGLVVLILSSMWVATGSFPPMVVVESGSMMHTEEGSVGAIDPGDLVLVMNPDRVEIVTFVEATEEGNENFGYETHGMAGDVIIYQKNGGSDTPVIHRALLKAVA</sequence>
<dbReference type="CDD" id="cd06530">
    <property type="entry name" value="S26_SPase_I"/>
    <property type="match status" value="1"/>
</dbReference>
<dbReference type="AlphaFoldDB" id="A0A381TXI8"/>
<feature type="non-terminal residue" evidence="1">
    <location>
        <position position="118"/>
    </location>
</feature>
<dbReference type="GO" id="GO:0006465">
    <property type="term" value="P:signal peptide processing"/>
    <property type="evidence" value="ECO:0007669"/>
    <property type="project" value="InterPro"/>
</dbReference>
<dbReference type="GO" id="GO:0004252">
    <property type="term" value="F:serine-type endopeptidase activity"/>
    <property type="evidence" value="ECO:0007669"/>
    <property type="project" value="InterPro"/>
</dbReference>
<evidence type="ECO:0008006" key="2">
    <source>
        <dbReference type="Google" id="ProtNLM"/>
    </source>
</evidence>
<organism evidence="1">
    <name type="scientific">marine metagenome</name>
    <dbReference type="NCBI Taxonomy" id="408172"/>
    <lineage>
        <taxon>unclassified sequences</taxon>
        <taxon>metagenomes</taxon>
        <taxon>ecological metagenomes</taxon>
    </lineage>
</organism>
<name>A0A381TXI8_9ZZZZ</name>
<protein>
    <recommendedName>
        <fullName evidence="2">Peptidase S26 domain-containing protein</fullName>
    </recommendedName>
</protein>
<dbReference type="EMBL" id="UINC01005312">
    <property type="protein sequence ID" value="SVA20514.1"/>
    <property type="molecule type" value="Genomic_DNA"/>
</dbReference>
<reference evidence="1" key="1">
    <citation type="submission" date="2018-05" db="EMBL/GenBank/DDBJ databases">
        <authorList>
            <person name="Lanie J.A."/>
            <person name="Ng W.-L."/>
            <person name="Kazmierczak K.M."/>
            <person name="Andrzejewski T.M."/>
            <person name="Davidsen T.M."/>
            <person name="Wayne K.J."/>
            <person name="Tettelin H."/>
            <person name="Glass J.I."/>
            <person name="Rusch D."/>
            <person name="Podicherti R."/>
            <person name="Tsui H.-C.T."/>
            <person name="Winkler M.E."/>
        </authorList>
    </citation>
    <scope>NUCLEOTIDE SEQUENCE</scope>
</reference>